<keyword evidence="9" id="KW-1185">Reference proteome</keyword>
<keyword evidence="4 7" id="KW-0560">Oxidoreductase</keyword>
<protein>
    <submittedName>
        <fullName evidence="10">Steroid 17-alpha-hydroxylase/17,20 lyase-like</fullName>
    </submittedName>
</protein>
<dbReference type="InterPro" id="IPR017972">
    <property type="entry name" value="Cyt_P450_CS"/>
</dbReference>
<evidence type="ECO:0000256" key="1">
    <source>
        <dbReference type="ARBA" id="ARBA00010617"/>
    </source>
</evidence>
<dbReference type="SUPFAM" id="SSF48264">
    <property type="entry name" value="Cytochrome P450"/>
    <property type="match status" value="1"/>
</dbReference>
<evidence type="ECO:0000256" key="3">
    <source>
        <dbReference type="ARBA" id="ARBA00022723"/>
    </source>
</evidence>
<accession>A0ABM0GIX6</accession>
<evidence type="ECO:0000256" key="4">
    <source>
        <dbReference type="ARBA" id="ARBA00023002"/>
    </source>
</evidence>
<sequence length="502" mass="56836">MLLESILSVSLTYKLIAVVVILLGALMLWSIHRPSGMPPGPRGFPIIGSMLSLTENLYLDFLQLAKEYGDVFTIKIGSRHVVIVNNYELIKETLLKRSTDFAGRPQTFTGNMTSEGFKDIVFSDYSPSWKLHRKIAHQAIRNYASGDKLENMMRKDAIPLLTQILEDNEGKVIAPRPLLFLTVNNIVAQFCFGQKYTLDDPELKAFMDIIDDFAKIAGNGLVADVIPWTAILPTSAAREMDKVNNKYLGMIYKKFYEHKQKFDQENLNDLIDYLLDAQRQAKEENADNISSLTDTHLVQTVSDMFGAGIDTTTHTMDWSIIFLTRYPDVQAKVAREINDVIGRDRLPLISDRPHLPYCDAVIHELMRIRTVVPMSVPHKALVDSSIGGYVIPKDTWVMVNLWAAQMDEKHWDNPQEFRPERFIDKDGSLKAKQDNFIPFSAGRRVCLGESLAKPEIFLMFTSLYQSFAFSPVPGKELPSLDGNAATLVLRAPEYEVVVKKRI</sequence>
<reference evidence="10" key="1">
    <citation type="submission" date="2025-08" db="UniProtKB">
        <authorList>
            <consortium name="RefSeq"/>
        </authorList>
    </citation>
    <scope>IDENTIFICATION</scope>
    <source>
        <tissue evidence="10">Testes</tissue>
    </source>
</reference>
<evidence type="ECO:0000256" key="6">
    <source>
        <dbReference type="ARBA" id="ARBA00023033"/>
    </source>
</evidence>
<dbReference type="PANTHER" id="PTHR24289">
    <property type="entry name" value="STEROID 17-ALPHA-HYDROXYLASE/17,20 LYASE"/>
    <property type="match status" value="1"/>
</dbReference>
<evidence type="ECO:0000313" key="10">
    <source>
        <dbReference type="RefSeq" id="XP_002730851.1"/>
    </source>
</evidence>
<evidence type="ECO:0000256" key="5">
    <source>
        <dbReference type="ARBA" id="ARBA00023004"/>
    </source>
</evidence>
<feature type="transmembrane region" description="Helical" evidence="8">
    <location>
        <begin position="12"/>
        <end position="31"/>
    </location>
</feature>
<dbReference type="RefSeq" id="XP_002730851.1">
    <property type="nucleotide sequence ID" value="XM_002730805.2"/>
</dbReference>
<dbReference type="PRINTS" id="PR00385">
    <property type="entry name" value="P450"/>
</dbReference>
<dbReference type="CDD" id="cd11027">
    <property type="entry name" value="CYP17A1-like"/>
    <property type="match status" value="1"/>
</dbReference>
<keyword evidence="8" id="KW-1133">Transmembrane helix</keyword>
<evidence type="ECO:0000256" key="7">
    <source>
        <dbReference type="RuleBase" id="RU000461"/>
    </source>
</evidence>
<dbReference type="InterPro" id="IPR001128">
    <property type="entry name" value="Cyt_P450"/>
</dbReference>
<name>A0ABM0GIX6_SACKO</name>
<evidence type="ECO:0000313" key="9">
    <source>
        <dbReference type="Proteomes" id="UP000694865"/>
    </source>
</evidence>
<keyword evidence="6 7" id="KW-0503">Monooxygenase</keyword>
<gene>
    <name evidence="10" type="primary">LOC100371348</name>
</gene>
<proteinExistence type="inferred from homology"/>
<keyword evidence="5 7" id="KW-0408">Iron</keyword>
<keyword evidence="8" id="KW-0472">Membrane</keyword>
<evidence type="ECO:0000256" key="2">
    <source>
        <dbReference type="ARBA" id="ARBA00022617"/>
    </source>
</evidence>
<dbReference type="PROSITE" id="PS00086">
    <property type="entry name" value="CYTOCHROME_P450"/>
    <property type="match status" value="1"/>
</dbReference>
<dbReference type="Gene3D" id="1.10.630.10">
    <property type="entry name" value="Cytochrome P450"/>
    <property type="match status" value="1"/>
</dbReference>
<dbReference type="Proteomes" id="UP000694865">
    <property type="component" value="Unplaced"/>
</dbReference>
<comment type="similarity">
    <text evidence="1 7">Belongs to the cytochrome P450 family.</text>
</comment>
<dbReference type="PANTHER" id="PTHR24289:SF20">
    <property type="entry name" value="STEROID 17-ALPHA-HYDROXYLASE_17,20 LYASE"/>
    <property type="match status" value="1"/>
</dbReference>
<dbReference type="InterPro" id="IPR036396">
    <property type="entry name" value="Cyt_P450_sf"/>
</dbReference>
<dbReference type="GeneID" id="100371348"/>
<dbReference type="PRINTS" id="PR00463">
    <property type="entry name" value="EP450I"/>
</dbReference>
<dbReference type="Pfam" id="PF00067">
    <property type="entry name" value="p450"/>
    <property type="match status" value="1"/>
</dbReference>
<evidence type="ECO:0000256" key="8">
    <source>
        <dbReference type="SAM" id="Phobius"/>
    </source>
</evidence>
<dbReference type="InterPro" id="IPR002401">
    <property type="entry name" value="Cyt_P450_E_grp-I"/>
</dbReference>
<keyword evidence="8" id="KW-0812">Transmembrane</keyword>
<keyword evidence="2 7" id="KW-0349">Heme</keyword>
<keyword evidence="3 7" id="KW-0479">Metal-binding</keyword>
<organism evidence="9 10">
    <name type="scientific">Saccoglossus kowalevskii</name>
    <name type="common">Acorn worm</name>
    <dbReference type="NCBI Taxonomy" id="10224"/>
    <lineage>
        <taxon>Eukaryota</taxon>
        <taxon>Metazoa</taxon>
        <taxon>Hemichordata</taxon>
        <taxon>Enteropneusta</taxon>
        <taxon>Harrimaniidae</taxon>
        <taxon>Saccoglossus</taxon>
    </lineage>
</organism>